<keyword evidence="6 10" id="KW-0812">Transmembrane</keyword>
<reference evidence="11 12" key="1">
    <citation type="submission" date="2016-08" db="EMBL/GenBank/DDBJ databases">
        <title>Complete Genome Sequence Of The Indigo Reducing Clostridium isatidis DSM15098.</title>
        <authorList>
            <person name="Little G.T."/>
            <person name="Minton N.P."/>
        </authorList>
    </citation>
    <scope>NUCLEOTIDE SEQUENCE [LARGE SCALE GENOMIC DNA]</scope>
    <source>
        <strain evidence="11 12">DSM 15098</strain>
    </source>
</reference>
<keyword evidence="5" id="KW-0410">Iron transport</keyword>
<feature type="transmembrane region" description="Helical" evidence="10">
    <location>
        <begin position="265"/>
        <end position="286"/>
    </location>
</feature>
<evidence type="ECO:0000256" key="6">
    <source>
        <dbReference type="ARBA" id="ARBA00022692"/>
    </source>
</evidence>
<dbReference type="Proteomes" id="UP000264883">
    <property type="component" value="Chromosome"/>
</dbReference>
<dbReference type="PANTHER" id="PTHR30472">
    <property type="entry name" value="FERRIC ENTEROBACTIN TRANSPORT SYSTEM PERMEASE PROTEIN"/>
    <property type="match status" value="1"/>
</dbReference>
<keyword evidence="9 10" id="KW-0472">Membrane</keyword>
<dbReference type="GO" id="GO:0033214">
    <property type="term" value="P:siderophore-iron import into cell"/>
    <property type="evidence" value="ECO:0007669"/>
    <property type="project" value="TreeGrafter"/>
</dbReference>
<dbReference type="GO" id="GO:0022857">
    <property type="term" value="F:transmembrane transporter activity"/>
    <property type="evidence" value="ECO:0007669"/>
    <property type="project" value="InterPro"/>
</dbReference>
<dbReference type="InterPro" id="IPR000522">
    <property type="entry name" value="ABC_transptr_permease_BtuC"/>
</dbReference>
<keyword evidence="3" id="KW-0813">Transport</keyword>
<comment type="subcellular location">
    <subcellularLocation>
        <location evidence="1">Cell membrane</location>
        <topology evidence="1">Multi-pass membrane protein</topology>
    </subcellularLocation>
</comment>
<dbReference type="KEGG" id="cia:BEN51_08480"/>
<name>A0A343JDA8_9CLOT</name>
<evidence type="ECO:0000256" key="8">
    <source>
        <dbReference type="ARBA" id="ARBA00023004"/>
    </source>
</evidence>
<evidence type="ECO:0000256" key="5">
    <source>
        <dbReference type="ARBA" id="ARBA00022496"/>
    </source>
</evidence>
<feature type="transmembrane region" description="Helical" evidence="10">
    <location>
        <begin position="223"/>
        <end position="253"/>
    </location>
</feature>
<proteinExistence type="inferred from homology"/>
<evidence type="ECO:0000256" key="9">
    <source>
        <dbReference type="ARBA" id="ARBA00023136"/>
    </source>
</evidence>
<dbReference type="Pfam" id="PF01032">
    <property type="entry name" value="FecCD"/>
    <property type="match status" value="1"/>
</dbReference>
<evidence type="ECO:0000256" key="7">
    <source>
        <dbReference type="ARBA" id="ARBA00022989"/>
    </source>
</evidence>
<feature type="transmembrane region" description="Helical" evidence="10">
    <location>
        <begin position="12"/>
        <end position="35"/>
    </location>
</feature>
<keyword evidence="8" id="KW-0408">Iron</keyword>
<keyword evidence="7 10" id="KW-1133">Transmembrane helix</keyword>
<feature type="transmembrane region" description="Helical" evidence="10">
    <location>
        <begin position="47"/>
        <end position="67"/>
    </location>
</feature>
<accession>A0A343JDA8</accession>
<dbReference type="RefSeq" id="WP_119865649.1">
    <property type="nucleotide sequence ID" value="NZ_CP016786.1"/>
</dbReference>
<dbReference type="GO" id="GO:0005886">
    <property type="term" value="C:plasma membrane"/>
    <property type="evidence" value="ECO:0007669"/>
    <property type="project" value="UniProtKB-SubCell"/>
</dbReference>
<comment type="similarity">
    <text evidence="2">Belongs to the binding-protein-dependent transport system permease family. FecCD subfamily.</text>
</comment>
<evidence type="ECO:0000256" key="1">
    <source>
        <dbReference type="ARBA" id="ARBA00004651"/>
    </source>
</evidence>
<dbReference type="PANTHER" id="PTHR30472:SF27">
    <property type="entry name" value="PETROBACTIN IMPORT SYSTEM PERMEASE PROTEIN YCLN"/>
    <property type="match status" value="1"/>
</dbReference>
<keyword evidence="12" id="KW-1185">Reference proteome</keyword>
<dbReference type="AlphaFoldDB" id="A0A343JDA8"/>
<dbReference type="InterPro" id="IPR037294">
    <property type="entry name" value="ABC_BtuC-like"/>
</dbReference>
<sequence>MSKNLSTKLLFIITVILSIVSLFVGVSDISIFNIGKEELDIILISRVPRLISILFAGIGMSISGIIMQQIGNNKFVSPSTAGTIDSAKLGVLMALVLIPKPSTSQKIVISFIFAVLGTFIFMRILKMLKVKDIIFIPLVGIMLGNVVGSIADFIAYKNDLSQNMGSFLRGSFTTIIKGNYEMLYLTIPLLVAAFLYANKFNLIGMGEDISVGLGLNYKLVSNIGVIIVSLISALVVIVIGNIPFLGLVIPNIVSIMKGDNLQKNMPFIAMLGASFLLVCDIISRIIIFPYEIPIEMTVGVIGGAIFLYLIFRRNK</sequence>
<dbReference type="OrthoDB" id="9811975at2"/>
<evidence type="ECO:0000256" key="2">
    <source>
        <dbReference type="ARBA" id="ARBA00007935"/>
    </source>
</evidence>
<keyword evidence="5" id="KW-0406">Ion transport</keyword>
<dbReference type="Gene3D" id="1.10.3470.10">
    <property type="entry name" value="ABC transporter involved in vitamin B12 uptake, BtuC"/>
    <property type="match status" value="1"/>
</dbReference>
<feature type="transmembrane region" description="Helical" evidence="10">
    <location>
        <begin position="182"/>
        <end position="203"/>
    </location>
</feature>
<keyword evidence="4" id="KW-1003">Cell membrane</keyword>
<evidence type="ECO:0000256" key="3">
    <source>
        <dbReference type="ARBA" id="ARBA00022448"/>
    </source>
</evidence>
<evidence type="ECO:0000256" key="10">
    <source>
        <dbReference type="SAM" id="Phobius"/>
    </source>
</evidence>
<feature type="transmembrane region" description="Helical" evidence="10">
    <location>
        <begin position="107"/>
        <end position="128"/>
    </location>
</feature>
<evidence type="ECO:0000313" key="12">
    <source>
        <dbReference type="Proteomes" id="UP000264883"/>
    </source>
</evidence>
<dbReference type="SUPFAM" id="SSF81345">
    <property type="entry name" value="ABC transporter involved in vitamin B12 uptake, BtuC"/>
    <property type="match status" value="1"/>
</dbReference>
<gene>
    <name evidence="11" type="ORF">BEN51_08480</name>
</gene>
<evidence type="ECO:0000256" key="4">
    <source>
        <dbReference type="ARBA" id="ARBA00022475"/>
    </source>
</evidence>
<dbReference type="CDD" id="cd06550">
    <property type="entry name" value="TM_ABC_iron-siderophores_like"/>
    <property type="match status" value="1"/>
</dbReference>
<protein>
    <submittedName>
        <fullName evidence="11">Iron ABC transporter permease</fullName>
    </submittedName>
</protein>
<feature type="transmembrane region" description="Helical" evidence="10">
    <location>
        <begin position="292"/>
        <end position="311"/>
    </location>
</feature>
<dbReference type="FunFam" id="1.10.3470.10:FF:000004">
    <property type="entry name" value="Iron compound ABC transporter, permease"/>
    <property type="match status" value="1"/>
</dbReference>
<dbReference type="EMBL" id="CP016786">
    <property type="protein sequence ID" value="ASW43516.1"/>
    <property type="molecule type" value="Genomic_DNA"/>
</dbReference>
<organism evidence="11 12">
    <name type="scientific">Clostridium isatidis</name>
    <dbReference type="NCBI Taxonomy" id="182773"/>
    <lineage>
        <taxon>Bacteria</taxon>
        <taxon>Bacillati</taxon>
        <taxon>Bacillota</taxon>
        <taxon>Clostridia</taxon>
        <taxon>Eubacteriales</taxon>
        <taxon>Clostridiaceae</taxon>
        <taxon>Clostridium</taxon>
    </lineage>
</organism>
<evidence type="ECO:0000313" key="11">
    <source>
        <dbReference type="EMBL" id="ASW43516.1"/>
    </source>
</evidence>
<feature type="transmembrane region" description="Helical" evidence="10">
    <location>
        <begin position="134"/>
        <end position="156"/>
    </location>
</feature>